<organism evidence="1">
    <name type="scientific">Pseudobryopsis hainanensis</name>
    <dbReference type="NCBI Taxonomy" id="2320808"/>
    <lineage>
        <taxon>Eukaryota</taxon>
        <taxon>Viridiplantae</taxon>
        <taxon>Chlorophyta</taxon>
        <taxon>core chlorophytes</taxon>
        <taxon>Ulvophyceae</taxon>
        <taxon>TCBD clade</taxon>
        <taxon>Bryopsidales</taxon>
        <taxon>Bryopsidineae</taxon>
        <taxon>Pseudobryopsidaceae</taxon>
        <taxon>Pseudobryopsis</taxon>
    </lineage>
</organism>
<accession>A0A3S5X2H6</accession>
<name>A0A3S5X2H6_9CHLO</name>
<dbReference type="AlphaFoldDB" id="A0A3S5X2H6"/>
<reference evidence="1" key="1">
    <citation type="submission" date="2018-07" db="EMBL/GenBank/DDBJ databases">
        <authorList>
            <person name="Cremen M.C."/>
            <person name="Leliaert F."/>
            <person name="West J."/>
            <person name="Lam D.W."/>
            <person name="Shimada S."/>
            <person name="Lopez-Bautista J.M."/>
            <person name="Verbruggen H."/>
        </authorList>
    </citation>
    <scope>NUCLEOTIDE SEQUENCE</scope>
</reference>
<gene>
    <name evidence="1" type="primary">orf104</name>
</gene>
<reference evidence="1" key="2">
    <citation type="journal article" date="2019" name="Mol. Phylogenet. Evol.">
        <title>Reassessment of the classification of bryopsidales (chlorophyta) based on chloroplast phylogenomic analyses.</title>
        <authorList>
            <person name="Cremen M.C."/>
            <person name="Leliaert F."/>
            <person name="West J."/>
            <person name="Lam D.W."/>
            <person name="Shimada S."/>
            <person name="Lopez-Bautista J.M."/>
            <person name="Verbruggen H."/>
        </authorList>
    </citation>
    <scope>NUCLEOTIDE SEQUENCE</scope>
</reference>
<evidence type="ECO:0000313" key="1">
    <source>
        <dbReference type="EMBL" id="AYC64237.1"/>
    </source>
</evidence>
<sequence>MLDFYIKRTNFSNVQEGASGVVTQTVSHTFSTDIRKGEAALKAFSLNYKTQDHNFHTGRAEVSEAQITGNTIECDVTLQLVDKSDNTLDPGQVFAGVLFIVDCD</sequence>
<keyword evidence="1" id="KW-0150">Chloroplast</keyword>
<proteinExistence type="predicted"/>
<geneLocation type="chloroplast" evidence="1"/>
<dbReference type="EMBL" id="MH591091">
    <property type="protein sequence ID" value="AYC64237.1"/>
    <property type="molecule type" value="Genomic_DNA"/>
</dbReference>
<keyword evidence="1" id="KW-0934">Plastid</keyword>
<protein>
    <submittedName>
        <fullName evidence="1">Uncharacterized protein</fullName>
    </submittedName>
</protein>